<reference evidence="2 3" key="1">
    <citation type="submission" date="2016-11" db="EMBL/GenBank/DDBJ databases">
        <authorList>
            <person name="Jaros S."/>
            <person name="Januszkiewicz K."/>
            <person name="Wedrychowicz H."/>
        </authorList>
    </citation>
    <scope>NUCLEOTIDE SEQUENCE [LARGE SCALE GENOMIC DNA]</scope>
    <source>
        <strain evidence="2 3">KHT3</strain>
    </source>
</reference>
<dbReference type="RefSeq" id="WP_073204993.1">
    <property type="nucleotide sequence ID" value="NZ_FRBD01000003.1"/>
</dbReference>
<evidence type="ECO:0000313" key="2">
    <source>
        <dbReference type="EMBL" id="SHK42691.1"/>
    </source>
</evidence>
<feature type="domain" description="WYL" evidence="1">
    <location>
        <begin position="120"/>
        <end position="194"/>
    </location>
</feature>
<evidence type="ECO:0000313" key="3">
    <source>
        <dbReference type="Proteomes" id="UP000184130"/>
    </source>
</evidence>
<name>A0A1M6SD84_XYLRU</name>
<dbReference type="PROSITE" id="PS52050">
    <property type="entry name" value="WYL"/>
    <property type="match status" value="1"/>
</dbReference>
<dbReference type="AlphaFoldDB" id="A0A1M6SD84"/>
<protein>
    <submittedName>
        <fullName evidence="2">WYL domain-containing protein</fullName>
    </submittedName>
</protein>
<gene>
    <name evidence="2" type="ORF">SAMN05216463_103127</name>
</gene>
<dbReference type="PANTHER" id="PTHR34580">
    <property type="match status" value="1"/>
</dbReference>
<dbReference type="InterPro" id="IPR026881">
    <property type="entry name" value="WYL_dom"/>
</dbReference>
<evidence type="ECO:0000259" key="1">
    <source>
        <dbReference type="Pfam" id="PF13280"/>
    </source>
</evidence>
<proteinExistence type="predicted"/>
<dbReference type="EMBL" id="FRBD01000003">
    <property type="protein sequence ID" value="SHK42691.1"/>
    <property type="molecule type" value="Genomic_DNA"/>
</dbReference>
<dbReference type="InterPro" id="IPR051534">
    <property type="entry name" value="CBASS_pafABC_assoc_protein"/>
</dbReference>
<dbReference type="Pfam" id="PF13280">
    <property type="entry name" value="WYL"/>
    <property type="match status" value="1"/>
</dbReference>
<dbReference type="OrthoDB" id="43316at2"/>
<dbReference type="PANTHER" id="PTHR34580:SF9">
    <property type="entry name" value="SLL5097 PROTEIN"/>
    <property type="match status" value="1"/>
</dbReference>
<dbReference type="Proteomes" id="UP000184130">
    <property type="component" value="Unassembled WGS sequence"/>
</dbReference>
<organism evidence="2 3">
    <name type="scientific">Xylanibacter ruminicola</name>
    <name type="common">Prevotella ruminicola</name>
    <dbReference type="NCBI Taxonomy" id="839"/>
    <lineage>
        <taxon>Bacteria</taxon>
        <taxon>Pseudomonadati</taxon>
        <taxon>Bacteroidota</taxon>
        <taxon>Bacteroidia</taxon>
        <taxon>Bacteroidales</taxon>
        <taxon>Prevotellaceae</taxon>
        <taxon>Xylanibacter</taxon>
    </lineage>
</organism>
<accession>A0A1M6SD84</accession>
<sequence length="322" mass="38151">MKIPAKFKEYIWLVNTIRKARRITFAEINEKWLQTDMSEGIELARSTFARHKDAIEDIFGIYIDCDRQNGYEYYIGNDYVLREDSVQNWMLSTLSVNNVISESLSLQNRILLQQVPYEGEYLKMVMDAMKKSVRIAVEYRKYGTDKPNHLNFEPYCIKLFKQRWYILGHFHRDATEEKPESDYFGVFSFDRILEMSLTDIKFKIDPDFDAQEYFDECYGVLVGDGTPAERIVIRAFGYERFYIRDLPIHHSQREIGQGENFADFELHMRPTIDLSAHFLSRGSQVKVLTPKWLAEEIYNMHLEAAQMYELEVNENQNDNENQ</sequence>